<dbReference type="InterPro" id="IPR036116">
    <property type="entry name" value="FN3_sf"/>
</dbReference>
<evidence type="ECO:0000313" key="2">
    <source>
        <dbReference type="EMBL" id="ABQ24284.1"/>
    </source>
</evidence>
<name>A5GDS1_GEOUR</name>
<dbReference type="CDD" id="cd00063">
    <property type="entry name" value="FN3"/>
    <property type="match status" value="2"/>
</dbReference>
<dbReference type="HOGENOM" id="CLU_241039_0_0_7"/>
<dbReference type="SUPFAM" id="SSF49265">
    <property type="entry name" value="Fibronectin type III"/>
    <property type="match status" value="3"/>
</dbReference>
<dbReference type="InterPro" id="IPR003961">
    <property type="entry name" value="FN3_dom"/>
</dbReference>
<dbReference type="PROSITE" id="PS50853">
    <property type="entry name" value="FN3"/>
    <property type="match status" value="4"/>
</dbReference>
<dbReference type="GO" id="GO:0016020">
    <property type="term" value="C:membrane"/>
    <property type="evidence" value="ECO:0007669"/>
    <property type="project" value="UniProtKB-SubCell"/>
</dbReference>
<sequence>MTDSQGSWVGIEVGGVVADNIKVKRYELYYGIGDNPSEWYPAMTGNGSQAKPIAGIIPVNGRIGMWNVSNLNATRLTLRLKVVDEAGNVSCDIKTFSVDTMGALTLSTERNLFSPNTDGIADEVTAAFHLDKNATIQAQVFGFINGTVLETSPVRSVVSGRQHLAGTGSVVWNGMNDAGSAVRDGRYGIAITAVDACGNTTMKWSAVEVDNTPPLVAISYPSLSLPLPPGNIIEVKGTVTDLHLKSFLVEAGAGDMPAAWTPITTSTTQVNGGVLAVWSTVGLEGRWTLRVSAEDAIGNQTVITAPIDLGIRSSLVKSLNAVPPLFSPNNDQKLDVTRIDYEVADTCQIKLEVVDGTGQVVRSQLFAGIAAGVHSYSWDGKNNNGVILNDGQYTLRLTATLATDPLVSQSESITVTLDNAAPVITIAEPADKAFLNRTDVAIIGSINDPNLLDYSLSLSGSASASVDKGNTNRANYSFDVIKDLAEGTYTILGEVKDRAENQTSVQRSFSIDRTPPKVTLEAPKGGEYFGNSRNVVNITGTITEANLQRYSMRYGVGEVPTVWQEIMGGDSLPTSPLTAAWKVGPADGIADGTYTVSLYAIDKAGLEAEVKARIFIDNTPPTVTISSLKDGDYVKGALDIKGSVTDANLDTGTLEISEGLCSVAYKWVSLKTFSDPVNNGLLQSWKAVPSDGIYCLKLSASDKSGNKNETKISFKIDTHPPTSPHLSGRVENKTDNVLTWTRNTEPDLAGYNIYLNGSKPNTTVLSDNQYTASGLAEGEYAYTVKAVDFAGNESEPSNIVKLRIDLTGPSVRISSPQEGAKVGGLVDVKGTAYSSDDFKEYRVYVGQGAAPLQWTLLRKSPVPVSYGNLAEWDASGILGSIYAVKLEAEDVSGNIATLTSTFTIDQTAPAPPRLISADPAGSDVILSWEASPDLDVAGYLLFRNGQIANLPGGTTDLKPYLLSTSPYTDKALPDGKYSYYLVALDYAGNMSLPSEIRTATIDVRRPKATIVAPENGAKIDSAVAVKAECPDRDVVSVQFRYKKSTDTAWLDLGGPVVRTPYVTNFDPLTLGLLYGDYQIAAAASDATGVDPAPAFIMISYTDLTPPAQPQNLRALTDGANVNLTWDPAAEPNVTSNIYRLSSFGWEKINASQVTGVVYQDAGLADGTYSYRITAVDAYGNESIPSEEVAASIYAPVILQPFTPTTLRALTLEGNNAGADARVEILTEGASAPVAVATADVNGKFVVSDFPLVAGENRITARAVTAGGTSRPSEAVIVIQDDAPSAPTGLTGVVDGYNVHLGWNQNLEPDLAGYRIYHDGINLVPSTILTPGEVTASSSYVVNPPEYVFDSDPRTVWVSDYAFNVFPEVWFQVGMASATLINKVEVTWFDANTTGKDFVIQAWTGYAWVDLARVSGNADKTNSVEFRPYRTDKIRLLITATNGTGRIKQVAISDLKIFSENLVTSTIYDDLNLPDKMYEYKVSAIDTNGFESPLSDPFSAAVGDVTPPEAPVLIATTTGSLVSLGWVGPETDVAGYVIYRKSTEGWTRLNAELINGTTFSEMLGNGVYTYKVTAVDAASNESAASNEATATVSIAAPPAPINVAIVADSSGGRLTVSWDNPGGSAVSFNIYRGMTTGGAYTKANNAPITSFSFTDIGLNNGQTYFYVVTAIDAMWNLIGPHLQPMEKRTYSVTCLE</sequence>
<dbReference type="STRING" id="351605.Gura_0068"/>
<dbReference type="PANTHER" id="PTHR46957:SF3">
    <property type="entry name" value="CYTOKINE RECEPTOR"/>
    <property type="match status" value="1"/>
</dbReference>
<dbReference type="Pfam" id="PF13860">
    <property type="entry name" value="FlgD_ig"/>
    <property type="match status" value="1"/>
</dbReference>
<keyword evidence="3" id="KW-1185">Reference proteome</keyword>
<gene>
    <name evidence="2" type="ordered locus">Gura_0068</name>
</gene>
<dbReference type="KEGG" id="gur:Gura_0068"/>
<dbReference type="InterPro" id="IPR000421">
    <property type="entry name" value="FA58C"/>
</dbReference>
<dbReference type="SUPFAM" id="SSF49785">
    <property type="entry name" value="Galactose-binding domain-like"/>
    <property type="match status" value="1"/>
</dbReference>
<dbReference type="Gene3D" id="2.60.40.10">
    <property type="entry name" value="Immunoglobulins"/>
    <property type="match status" value="7"/>
</dbReference>
<feature type="domain" description="Fibronectin type-III" evidence="1">
    <location>
        <begin position="1506"/>
        <end position="1594"/>
    </location>
</feature>
<accession>A5GDS1</accession>
<dbReference type="InterPro" id="IPR022038">
    <property type="entry name" value="Ig-like_bact"/>
</dbReference>
<dbReference type="Gene3D" id="2.60.120.260">
    <property type="entry name" value="Galactose-binding domain-like"/>
    <property type="match status" value="1"/>
</dbReference>
<feature type="domain" description="Fibronectin type-III" evidence="1">
    <location>
        <begin position="908"/>
        <end position="1006"/>
    </location>
</feature>
<dbReference type="Proteomes" id="UP000006695">
    <property type="component" value="Chromosome"/>
</dbReference>
<dbReference type="InterPro" id="IPR050713">
    <property type="entry name" value="RTP_Phos/Ushers"/>
</dbReference>
<dbReference type="InterPro" id="IPR025965">
    <property type="entry name" value="FlgD/Vpr_Ig-like"/>
</dbReference>
<dbReference type="InterPro" id="IPR008979">
    <property type="entry name" value="Galactose-bd-like_sf"/>
</dbReference>
<organism evidence="2 3">
    <name type="scientific">Geotalea uraniireducens (strain Rf4)</name>
    <name type="common">Geobacter uraniireducens</name>
    <dbReference type="NCBI Taxonomy" id="351605"/>
    <lineage>
        <taxon>Bacteria</taxon>
        <taxon>Pseudomonadati</taxon>
        <taxon>Thermodesulfobacteriota</taxon>
        <taxon>Desulfuromonadia</taxon>
        <taxon>Geobacterales</taxon>
        <taxon>Geobacteraceae</taxon>
        <taxon>Geotalea</taxon>
    </lineage>
</organism>
<feature type="domain" description="Fibronectin type-III" evidence="1">
    <location>
        <begin position="1105"/>
        <end position="1195"/>
    </location>
</feature>
<dbReference type="EMBL" id="CP000698">
    <property type="protein sequence ID" value="ABQ24284.1"/>
    <property type="molecule type" value="Genomic_DNA"/>
</dbReference>
<dbReference type="Pfam" id="PF00754">
    <property type="entry name" value="F5_F8_type_C"/>
    <property type="match status" value="1"/>
</dbReference>
<dbReference type="Pfam" id="PF13750">
    <property type="entry name" value="Big_3_3"/>
    <property type="match status" value="3"/>
</dbReference>
<evidence type="ECO:0000259" key="1">
    <source>
        <dbReference type="PROSITE" id="PS50853"/>
    </source>
</evidence>
<feature type="domain" description="Fibronectin type-III" evidence="1">
    <location>
        <begin position="1596"/>
        <end position="1691"/>
    </location>
</feature>
<protein>
    <submittedName>
        <fullName evidence="2">Fibronectin, type III domain protein</fullName>
    </submittedName>
</protein>
<dbReference type="Gene3D" id="2.60.40.4070">
    <property type="match status" value="2"/>
</dbReference>
<dbReference type="PANTHER" id="PTHR46957">
    <property type="entry name" value="CYTOKINE RECEPTOR"/>
    <property type="match status" value="1"/>
</dbReference>
<evidence type="ECO:0000313" key="3">
    <source>
        <dbReference type="Proteomes" id="UP000006695"/>
    </source>
</evidence>
<dbReference type="InterPro" id="IPR013783">
    <property type="entry name" value="Ig-like_fold"/>
</dbReference>
<reference evidence="2 3" key="1">
    <citation type="submission" date="2007-05" db="EMBL/GenBank/DDBJ databases">
        <title>Complete sequence of Geobacter uraniireducens Rf4.</title>
        <authorList>
            <consortium name="US DOE Joint Genome Institute"/>
            <person name="Copeland A."/>
            <person name="Lucas S."/>
            <person name="Lapidus A."/>
            <person name="Barry K."/>
            <person name="Detter J.C."/>
            <person name="Glavina del Rio T."/>
            <person name="Hammon N."/>
            <person name="Israni S."/>
            <person name="Dalin E."/>
            <person name="Tice H."/>
            <person name="Pitluck S."/>
            <person name="Chertkov O."/>
            <person name="Brettin T."/>
            <person name="Bruce D."/>
            <person name="Han C."/>
            <person name="Schmutz J."/>
            <person name="Larimer F."/>
            <person name="Land M."/>
            <person name="Hauser L."/>
            <person name="Kyrpides N."/>
            <person name="Mikhailova N."/>
            <person name="Shelobolina E."/>
            <person name="Aklujkar M."/>
            <person name="Lovley D."/>
            <person name="Richardson P."/>
        </authorList>
    </citation>
    <scope>NUCLEOTIDE SEQUENCE [LARGE SCALE GENOMIC DNA]</scope>
    <source>
        <strain evidence="2 3">Rf4</strain>
    </source>
</reference>
<proteinExistence type="predicted"/>
<dbReference type="SMART" id="SM00060">
    <property type="entry name" value="FN3"/>
    <property type="match status" value="6"/>
</dbReference>